<dbReference type="EMBL" id="BQNB010017115">
    <property type="protein sequence ID" value="GJT59498.1"/>
    <property type="molecule type" value="Genomic_DNA"/>
</dbReference>
<proteinExistence type="predicted"/>
<keyword evidence="2" id="KW-1185">Reference proteome</keyword>
<organism evidence="1 2">
    <name type="scientific">Tanacetum coccineum</name>
    <dbReference type="NCBI Taxonomy" id="301880"/>
    <lineage>
        <taxon>Eukaryota</taxon>
        <taxon>Viridiplantae</taxon>
        <taxon>Streptophyta</taxon>
        <taxon>Embryophyta</taxon>
        <taxon>Tracheophyta</taxon>
        <taxon>Spermatophyta</taxon>
        <taxon>Magnoliopsida</taxon>
        <taxon>eudicotyledons</taxon>
        <taxon>Gunneridae</taxon>
        <taxon>Pentapetalae</taxon>
        <taxon>asterids</taxon>
        <taxon>campanulids</taxon>
        <taxon>Asterales</taxon>
        <taxon>Asteraceae</taxon>
        <taxon>Asteroideae</taxon>
        <taxon>Anthemideae</taxon>
        <taxon>Anthemidinae</taxon>
        <taxon>Tanacetum</taxon>
    </lineage>
</organism>
<reference evidence="1" key="1">
    <citation type="journal article" date="2022" name="Int. J. Mol. Sci.">
        <title>Draft Genome of Tanacetum Coccineum: Genomic Comparison of Closely Related Tanacetum-Family Plants.</title>
        <authorList>
            <person name="Yamashiro T."/>
            <person name="Shiraishi A."/>
            <person name="Nakayama K."/>
            <person name="Satake H."/>
        </authorList>
    </citation>
    <scope>NUCLEOTIDE SEQUENCE</scope>
</reference>
<accession>A0ABQ5F9B3</accession>
<reference evidence="1" key="2">
    <citation type="submission" date="2022-01" db="EMBL/GenBank/DDBJ databases">
        <authorList>
            <person name="Yamashiro T."/>
            <person name="Shiraishi A."/>
            <person name="Satake H."/>
            <person name="Nakayama K."/>
        </authorList>
    </citation>
    <scope>NUCLEOTIDE SEQUENCE</scope>
</reference>
<sequence>MDRNATTRTRVGGLLSCLFSFIQQNEKWGKKKRKRSLLRRLFTRNRTNADPEEWVWAFEKMNMQRTGKSGTRHLLNKTKNKAIPCPQEKLVMIAMNATLEEVYKKRPLSFSLVSKQAELQDIKSGKFLVGFSSSLSIRGKEDLYSFHSFGARGEARPTTNEGGKLALLVVALFLGLLRQKLRRGGPWSGKGRVAEWSKAADYKSVEVFLRRFKSCLSYLFVVDFREEKRGIRQRRKANRAKLLWPFCEVQLYHMFVREVGKLLRSIDSPSISNPNEKRSE</sequence>
<evidence type="ECO:0000313" key="2">
    <source>
        <dbReference type="Proteomes" id="UP001151760"/>
    </source>
</evidence>
<dbReference type="Proteomes" id="UP001151760">
    <property type="component" value="Unassembled WGS sequence"/>
</dbReference>
<comment type="caution">
    <text evidence="1">The sequence shown here is derived from an EMBL/GenBank/DDBJ whole genome shotgun (WGS) entry which is preliminary data.</text>
</comment>
<name>A0ABQ5F9B3_9ASTR</name>
<gene>
    <name evidence="1" type="ORF">Tco_1003031</name>
</gene>
<evidence type="ECO:0000313" key="1">
    <source>
        <dbReference type="EMBL" id="GJT59498.1"/>
    </source>
</evidence>
<protein>
    <submittedName>
        <fullName evidence="1">Uncharacterized protein</fullName>
    </submittedName>
</protein>